<feature type="domain" description="G-protein coupled receptors family 1 profile" evidence="10">
    <location>
        <begin position="71"/>
        <end position="328"/>
    </location>
</feature>
<evidence type="ECO:0000313" key="12">
    <source>
        <dbReference type="Proteomes" id="UP001619887"/>
    </source>
</evidence>
<evidence type="ECO:0000313" key="11">
    <source>
        <dbReference type="EMBL" id="KAL3052343.1"/>
    </source>
</evidence>
<dbReference type="Pfam" id="PF00001">
    <property type="entry name" value="7tm_1"/>
    <property type="match status" value="1"/>
</dbReference>
<feature type="transmembrane region" description="Helical" evidence="9">
    <location>
        <begin position="92"/>
        <end position="116"/>
    </location>
</feature>
<keyword evidence="6" id="KW-0675">Receptor</keyword>
<evidence type="ECO:0000256" key="3">
    <source>
        <dbReference type="ARBA" id="ARBA00022989"/>
    </source>
</evidence>
<keyword evidence="3 9" id="KW-1133">Transmembrane helix</keyword>
<dbReference type="InterPro" id="IPR017452">
    <property type="entry name" value="GPCR_Rhodpsn_7TM"/>
</dbReference>
<keyword evidence="2 9" id="KW-0812">Transmembrane</keyword>
<keyword evidence="4" id="KW-0297">G-protein coupled receptor</keyword>
<evidence type="ECO:0000256" key="6">
    <source>
        <dbReference type="ARBA" id="ARBA00023170"/>
    </source>
</evidence>
<dbReference type="EMBL" id="JBIYXZ010002079">
    <property type="protein sequence ID" value="KAL3052343.1"/>
    <property type="molecule type" value="Genomic_DNA"/>
</dbReference>
<protein>
    <recommendedName>
        <fullName evidence="10">G-protein coupled receptors family 1 profile domain-containing protein</fullName>
    </recommendedName>
</protein>
<reference evidence="11 12" key="1">
    <citation type="journal article" date="2022" name="G3 (Bethesda)">
        <title>Evaluating Illumina-, Nanopore-, and PacBio-based genome assembly strategies with the bald notothen, Trematomus borchgrevinki.</title>
        <authorList>
            <person name="Rayamajhi N."/>
            <person name="Cheng C.C."/>
            <person name="Catchen J.M."/>
        </authorList>
    </citation>
    <scope>NUCLEOTIDE SEQUENCE [LARGE SCALE GENOMIC DNA]</scope>
    <source>
        <strain evidence="11">AGRC-2024</strain>
    </source>
</reference>
<evidence type="ECO:0000256" key="5">
    <source>
        <dbReference type="ARBA" id="ARBA00023136"/>
    </source>
</evidence>
<feature type="compositionally biased region" description="Basic and acidic residues" evidence="8">
    <location>
        <begin position="387"/>
        <end position="400"/>
    </location>
</feature>
<feature type="transmembrane region" description="Helical" evidence="9">
    <location>
        <begin position="310"/>
        <end position="331"/>
    </location>
</feature>
<comment type="caution">
    <text evidence="11">The sequence shown here is derived from an EMBL/GenBank/DDBJ whole genome shotgun (WGS) entry which is preliminary data.</text>
</comment>
<dbReference type="AlphaFoldDB" id="A0ABD2GF30"/>
<evidence type="ECO:0000256" key="4">
    <source>
        <dbReference type="ARBA" id="ARBA00023040"/>
    </source>
</evidence>
<dbReference type="GO" id="GO:0004930">
    <property type="term" value="F:G protein-coupled receptor activity"/>
    <property type="evidence" value="ECO:0007669"/>
    <property type="project" value="UniProtKB-KW"/>
</dbReference>
<feature type="transmembrane region" description="Helical" evidence="9">
    <location>
        <begin position="219"/>
        <end position="246"/>
    </location>
</feature>
<feature type="transmembrane region" description="Helical" evidence="9">
    <location>
        <begin position="271"/>
        <end position="298"/>
    </location>
</feature>
<evidence type="ECO:0000259" key="10">
    <source>
        <dbReference type="PROSITE" id="PS50262"/>
    </source>
</evidence>
<gene>
    <name evidence="11" type="ORF">OYC64_004983</name>
</gene>
<feature type="transmembrane region" description="Helical" evidence="9">
    <location>
        <begin position="57"/>
        <end position="80"/>
    </location>
</feature>
<sequence length="437" mass="49734">MVSSAPIKVILRALTFVSLSRRRLRDRIQLQLMNRSEENRSSSAFTSTLSPAADSCVGVAILSVVLLSVLGNGLVLLVGYRRRNKLVGSELLCVNLALADFLVCICFYPFSIISSFSHSWLGGNITCVYYGLGCFFCGLCGMFTVAAISVTRYMKICNSLVYDVWLEESNIRLMCFAIWLVAVVWSCLPLFGWGEYVPEPYGLSCTVAWRGYHSSTKDAFYIICTFAVFALIPVVLIVVSQCLILAKLNRYSYSLSARGIRNNMQYIEKRLSMMFFCVSLGFVIAWAPYTIVSFLFISHEEQVYMASEGYLFPALFAKSSHIYNPFIYFYFNRMFQKELRHMLRSIWPKLGGNRVTVHVPIEHHFPIHIQLQERRCVRKKRGGVSQDRTHSKSKSKEQEKCITNNQKLVQTCWESTAKEAPKILEKNPGKDIKPVSL</sequence>
<dbReference type="PROSITE" id="PS50262">
    <property type="entry name" value="G_PROTEIN_RECEP_F1_2"/>
    <property type="match status" value="1"/>
</dbReference>
<name>A0ABD2GF30_PAGBO</name>
<evidence type="ECO:0000256" key="2">
    <source>
        <dbReference type="ARBA" id="ARBA00022692"/>
    </source>
</evidence>
<feature type="transmembrane region" description="Helical" evidence="9">
    <location>
        <begin position="171"/>
        <end position="193"/>
    </location>
</feature>
<evidence type="ECO:0000256" key="7">
    <source>
        <dbReference type="ARBA" id="ARBA00023224"/>
    </source>
</evidence>
<evidence type="ECO:0000256" key="1">
    <source>
        <dbReference type="ARBA" id="ARBA00004141"/>
    </source>
</evidence>
<feature type="transmembrane region" description="Helical" evidence="9">
    <location>
        <begin position="128"/>
        <end position="150"/>
    </location>
</feature>
<accession>A0ABD2GF30</accession>
<dbReference type="SUPFAM" id="SSF81321">
    <property type="entry name" value="Family A G protein-coupled receptor-like"/>
    <property type="match status" value="1"/>
</dbReference>
<dbReference type="InterPro" id="IPR050125">
    <property type="entry name" value="GPCR_opsins"/>
</dbReference>
<feature type="region of interest" description="Disordered" evidence="8">
    <location>
        <begin position="380"/>
        <end position="401"/>
    </location>
</feature>
<dbReference type="InterPro" id="IPR000276">
    <property type="entry name" value="GPCR_Rhodpsn"/>
</dbReference>
<dbReference type="PANTHER" id="PTHR24240">
    <property type="entry name" value="OPSIN"/>
    <property type="match status" value="1"/>
</dbReference>
<keyword evidence="12" id="KW-1185">Reference proteome</keyword>
<dbReference type="Gene3D" id="1.20.1070.10">
    <property type="entry name" value="Rhodopsin 7-helix transmembrane proteins"/>
    <property type="match status" value="1"/>
</dbReference>
<keyword evidence="5 9" id="KW-0472">Membrane</keyword>
<reference evidence="11 12" key="2">
    <citation type="journal article" date="2024" name="G3 (Bethesda)">
        <title>The genome of the cryopelagic Antarctic bald notothen, Trematomus borchgrevinki.</title>
        <authorList>
            <person name="Rayamajhi N."/>
            <person name="Rivera-Colon A.G."/>
            <person name="Minhas B.F."/>
            <person name="Cheng C.C."/>
            <person name="Catchen J.M."/>
        </authorList>
    </citation>
    <scope>NUCLEOTIDE SEQUENCE [LARGE SCALE GENOMIC DNA]</scope>
    <source>
        <strain evidence="11">AGRC-2024</strain>
    </source>
</reference>
<organism evidence="11 12">
    <name type="scientific">Pagothenia borchgrevinki</name>
    <name type="common">Bald rockcod</name>
    <name type="synonym">Trematomus borchgrevinki</name>
    <dbReference type="NCBI Taxonomy" id="8213"/>
    <lineage>
        <taxon>Eukaryota</taxon>
        <taxon>Metazoa</taxon>
        <taxon>Chordata</taxon>
        <taxon>Craniata</taxon>
        <taxon>Vertebrata</taxon>
        <taxon>Euteleostomi</taxon>
        <taxon>Actinopterygii</taxon>
        <taxon>Neopterygii</taxon>
        <taxon>Teleostei</taxon>
        <taxon>Neoteleostei</taxon>
        <taxon>Acanthomorphata</taxon>
        <taxon>Eupercaria</taxon>
        <taxon>Perciformes</taxon>
        <taxon>Notothenioidei</taxon>
        <taxon>Nototheniidae</taxon>
        <taxon>Pagothenia</taxon>
    </lineage>
</organism>
<dbReference type="PRINTS" id="PR00237">
    <property type="entry name" value="GPCRRHODOPSN"/>
</dbReference>
<evidence type="ECO:0000256" key="8">
    <source>
        <dbReference type="SAM" id="MobiDB-lite"/>
    </source>
</evidence>
<dbReference type="Proteomes" id="UP001619887">
    <property type="component" value="Unassembled WGS sequence"/>
</dbReference>
<comment type="subcellular location">
    <subcellularLocation>
        <location evidence="1">Membrane</location>
        <topology evidence="1">Multi-pass membrane protein</topology>
    </subcellularLocation>
</comment>
<proteinExistence type="predicted"/>
<evidence type="ECO:0000256" key="9">
    <source>
        <dbReference type="SAM" id="Phobius"/>
    </source>
</evidence>
<keyword evidence="7" id="KW-0807">Transducer</keyword>
<dbReference type="GO" id="GO:0016020">
    <property type="term" value="C:membrane"/>
    <property type="evidence" value="ECO:0007669"/>
    <property type="project" value="UniProtKB-SubCell"/>
</dbReference>